<gene>
    <name evidence="11" type="ORF">AAG747_07720</name>
</gene>
<dbReference type="RefSeq" id="WP_346820574.1">
    <property type="nucleotide sequence ID" value="NZ_JBDKWZ010000003.1"/>
</dbReference>
<dbReference type="InterPro" id="IPR012334">
    <property type="entry name" value="Pectin_lyas_fold"/>
</dbReference>
<proteinExistence type="predicted"/>
<evidence type="ECO:0000256" key="1">
    <source>
        <dbReference type="ARBA" id="ARBA00001255"/>
    </source>
</evidence>
<keyword evidence="6" id="KW-0326">Glycosidase</keyword>
<evidence type="ECO:0000259" key="10">
    <source>
        <dbReference type="Pfam" id="PF23764"/>
    </source>
</evidence>
<evidence type="ECO:0000313" key="12">
    <source>
        <dbReference type="Proteomes" id="UP001403385"/>
    </source>
</evidence>
<dbReference type="GO" id="GO:0004557">
    <property type="term" value="F:alpha-galactosidase activity"/>
    <property type="evidence" value="ECO:0007669"/>
    <property type="project" value="UniProtKB-EC"/>
</dbReference>
<evidence type="ECO:0000256" key="5">
    <source>
        <dbReference type="ARBA" id="ARBA00022801"/>
    </source>
</evidence>
<dbReference type="SUPFAM" id="SSF51126">
    <property type="entry name" value="Pectin lyase-like"/>
    <property type="match status" value="1"/>
</dbReference>
<sequence>MRNKVLFILVHFLFSFQIQAQPTISKVIDLEEYGIRANAFQNASPALAKAIQDAAKYENAVIRFPGGRIDLWPEGAEQREYYISNATESDSIPKIKTIGMLFENISNLTLEGNGTLIVCHGKMVHMVIDHCRNFTVNGLSFDYERPTMSEMEMLEKGKDFVTVRIHPDSRFAIEQGKLIWYGEGWKSRHHHMLRFVPSEETMYYDSWKPFANSQAEKTGPLTVRFKGDFSQTNFQKGDLLTIRDPYREAVGVLNTFSHQVTFEDVRLHYMHGLGIVSQFSKDITLKGVKVMPRKGSGRVIAAFADCFHFSGCYGKIQIEDCLASGSHDDPVNVHGTHLRVVASEGTRLKVRFMHHQTWGIQAFEAGDTIAYVDNANLLVYDRAIVKKARMLSRKEMELELDRPVPKALKEKHCIENISKSPEVLIRNNRFEHTNTRGLLITTRRKVLVENNIFFRTGMHAILIANDCNFWFESGPVRDVTIRNNKFIECGYNSSPDNYVIAIKPETHRFVKGKYVHENIRIIDNEFTVFDTPLLFARSTTGLVFKGNEIQVRLSETFPRKNKPMFSLTHCDEVHITDNHFGGETISKELSLHSMKKKQIQYAPKKEYTLLYGE</sequence>
<dbReference type="InterPro" id="IPR056441">
    <property type="entry name" value="Beta-barrel_GLAA-B_II"/>
</dbReference>
<reference evidence="11 12" key="1">
    <citation type="submission" date="2024-04" db="EMBL/GenBank/DDBJ databases">
        <title>Novel genus in family Flammeovirgaceae.</title>
        <authorList>
            <person name="Nguyen T.H."/>
            <person name="Vuong T.Q."/>
            <person name="Le H."/>
            <person name="Kim S.-G."/>
        </authorList>
    </citation>
    <scope>NUCLEOTIDE SEQUENCE [LARGE SCALE GENOMIC DNA]</scope>
    <source>
        <strain evidence="11 12">JCM 23209</strain>
    </source>
</reference>
<comment type="catalytic activity">
    <reaction evidence="2">
        <text>Hydrolysis of terminal, non-reducing branched (1-&gt;3)-alpha-D-galactosidic residues, producing free D-galactose.</text>
        <dbReference type="EC" id="3.2.1.n1"/>
    </reaction>
</comment>
<keyword evidence="5" id="KW-0378">Hydrolase</keyword>
<keyword evidence="12" id="KW-1185">Reference proteome</keyword>
<dbReference type="InterPro" id="IPR011050">
    <property type="entry name" value="Pectin_lyase_fold/virulence"/>
</dbReference>
<keyword evidence="3 7" id="KW-0732">Signal</keyword>
<evidence type="ECO:0000256" key="7">
    <source>
        <dbReference type="SAM" id="SignalP"/>
    </source>
</evidence>
<name>A0AAW9SAP9_9BACT</name>
<dbReference type="AlphaFoldDB" id="A0AAW9SAP9"/>
<feature type="domain" description="GLAA-B beta-barrel" evidence="9">
    <location>
        <begin position="149"/>
        <end position="240"/>
    </location>
</feature>
<dbReference type="EMBL" id="JBDKWZ010000003">
    <property type="protein sequence ID" value="MEN7547791.1"/>
    <property type="molecule type" value="Genomic_DNA"/>
</dbReference>
<protein>
    <submittedName>
        <fullName evidence="11">Right-handed parallel beta-helix repeat-containing protein</fullName>
    </submittedName>
</protein>
<dbReference type="Pfam" id="PF13229">
    <property type="entry name" value="Beta_helix"/>
    <property type="match status" value="1"/>
</dbReference>
<dbReference type="Gene3D" id="2.160.20.10">
    <property type="entry name" value="Single-stranded right-handed beta-helix, Pectin lyase-like"/>
    <property type="match status" value="2"/>
</dbReference>
<organism evidence="11 12">
    <name type="scientific">Rapidithrix thailandica</name>
    <dbReference type="NCBI Taxonomy" id="413964"/>
    <lineage>
        <taxon>Bacteria</taxon>
        <taxon>Pseudomonadati</taxon>
        <taxon>Bacteroidota</taxon>
        <taxon>Cytophagia</taxon>
        <taxon>Cytophagales</taxon>
        <taxon>Flammeovirgaceae</taxon>
        <taxon>Rapidithrix</taxon>
    </lineage>
</organism>
<dbReference type="InterPro" id="IPR039448">
    <property type="entry name" value="Beta_helix"/>
</dbReference>
<evidence type="ECO:0000256" key="3">
    <source>
        <dbReference type="ARBA" id="ARBA00022729"/>
    </source>
</evidence>
<feature type="domain" description="GLAA-B beta-barrel" evidence="10">
    <location>
        <begin position="347"/>
        <end position="413"/>
    </location>
</feature>
<evidence type="ECO:0000259" key="9">
    <source>
        <dbReference type="Pfam" id="PF23763"/>
    </source>
</evidence>
<evidence type="ECO:0000259" key="8">
    <source>
        <dbReference type="Pfam" id="PF13229"/>
    </source>
</evidence>
<evidence type="ECO:0000256" key="6">
    <source>
        <dbReference type="ARBA" id="ARBA00023295"/>
    </source>
</evidence>
<dbReference type="SMART" id="SM00710">
    <property type="entry name" value="PbH1"/>
    <property type="match status" value="6"/>
</dbReference>
<comment type="caution">
    <text evidence="11">The sequence shown here is derived from an EMBL/GenBank/DDBJ whole genome shotgun (WGS) entry which is preliminary data.</text>
</comment>
<feature type="signal peptide" evidence="7">
    <location>
        <begin position="1"/>
        <end position="20"/>
    </location>
</feature>
<comment type="catalytic activity">
    <reaction evidence="1">
        <text>Hydrolysis of terminal, non-reducing alpha-D-galactose residues in alpha-D-galactosides, including galactose oligosaccharides, galactomannans and galactolipids.</text>
        <dbReference type="EC" id="3.2.1.22"/>
    </reaction>
</comment>
<accession>A0AAW9SAP9</accession>
<dbReference type="InterPro" id="IPR057275">
    <property type="entry name" value="Beta-barrel_GLAA-B_I"/>
</dbReference>
<feature type="chain" id="PRO_5043353727" evidence="7">
    <location>
        <begin position="21"/>
        <end position="613"/>
    </location>
</feature>
<dbReference type="Pfam" id="PF23764">
    <property type="entry name" value="Beta-barrel_GLAA-B_II"/>
    <property type="match status" value="1"/>
</dbReference>
<keyword evidence="4" id="KW-0677">Repeat</keyword>
<evidence type="ECO:0000313" key="11">
    <source>
        <dbReference type="EMBL" id="MEN7547791.1"/>
    </source>
</evidence>
<evidence type="ECO:0000256" key="4">
    <source>
        <dbReference type="ARBA" id="ARBA00022737"/>
    </source>
</evidence>
<dbReference type="InterPro" id="IPR006626">
    <property type="entry name" value="PbH1"/>
</dbReference>
<dbReference type="Proteomes" id="UP001403385">
    <property type="component" value="Unassembled WGS sequence"/>
</dbReference>
<evidence type="ECO:0000256" key="2">
    <source>
        <dbReference type="ARBA" id="ARBA00001271"/>
    </source>
</evidence>
<dbReference type="Pfam" id="PF23763">
    <property type="entry name" value="Beta-barrel_GLAA-B_I"/>
    <property type="match status" value="1"/>
</dbReference>
<feature type="domain" description="Right handed beta helix" evidence="8">
    <location>
        <begin position="422"/>
        <end position="549"/>
    </location>
</feature>